<name>A0A1R2BZ52_9CILI</name>
<evidence type="ECO:0000256" key="2">
    <source>
        <dbReference type="ARBA" id="ARBA00022801"/>
    </source>
</evidence>
<dbReference type="GO" id="GO:0008422">
    <property type="term" value="F:beta-glucosidase activity"/>
    <property type="evidence" value="ECO:0007669"/>
    <property type="project" value="TreeGrafter"/>
</dbReference>
<dbReference type="Gene3D" id="3.20.20.80">
    <property type="entry name" value="Glycosidases"/>
    <property type="match status" value="1"/>
</dbReference>
<dbReference type="Proteomes" id="UP000187209">
    <property type="component" value="Unassembled WGS sequence"/>
</dbReference>
<accession>A0A1R2BZ52</accession>
<dbReference type="PROSITE" id="PS00653">
    <property type="entry name" value="GLYCOSYL_HYDROL_F1_2"/>
    <property type="match status" value="1"/>
</dbReference>
<evidence type="ECO:0000256" key="1">
    <source>
        <dbReference type="ARBA" id="ARBA00010838"/>
    </source>
</evidence>
<evidence type="ECO:0000256" key="5">
    <source>
        <dbReference type="SAM" id="SignalP"/>
    </source>
</evidence>
<evidence type="ECO:0000256" key="3">
    <source>
        <dbReference type="ARBA" id="ARBA00023295"/>
    </source>
</evidence>
<dbReference type="FunFam" id="3.20.20.80:FF:000041">
    <property type="entry name" value="Beta-glucosidase 7"/>
    <property type="match status" value="1"/>
</dbReference>
<dbReference type="AlphaFoldDB" id="A0A1R2BZ52"/>
<dbReference type="SUPFAM" id="SSF51445">
    <property type="entry name" value="(Trans)glycosidases"/>
    <property type="match status" value="1"/>
</dbReference>
<dbReference type="GO" id="GO:0005975">
    <property type="term" value="P:carbohydrate metabolic process"/>
    <property type="evidence" value="ECO:0007669"/>
    <property type="project" value="InterPro"/>
</dbReference>
<evidence type="ECO:0000313" key="7">
    <source>
        <dbReference type="Proteomes" id="UP000187209"/>
    </source>
</evidence>
<dbReference type="OrthoDB" id="65569at2759"/>
<keyword evidence="2" id="KW-0378">Hydrolase</keyword>
<proteinExistence type="inferred from homology"/>
<comment type="similarity">
    <text evidence="1 4">Belongs to the glycosyl hydrolase 1 family.</text>
</comment>
<dbReference type="InterPro" id="IPR017853">
    <property type="entry name" value="GH"/>
</dbReference>
<dbReference type="EMBL" id="MPUH01000355">
    <property type="protein sequence ID" value="OMJ82062.1"/>
    <property type="molecule type" value="Genomic_DNA"/>
</dbReference>
<evidence type="ECO:0008006" key="8">
    <source>
        <dbReference type="Google" id="ProtNLM"/>
    </source>
</evidence>
<dbReference type="InterPro" id="IPR001360">
    <property type="entry name" value="Glyco_hydro_1"/>
</dbReference>
<comment type="caution">
    <text evidence="6">The sequence shown here is derived from an EMBL/GenBank/DDBJ whole genome shotgun (WGS) entry which is preliminary data.</text>
</comment>
<keyword evidence="7" id="KW-1185">Reference proteome</keyword>
<evidence type="ECO:0000256" key="4">
    <source>
        <dbReference type="RuleBase" id="RU003690"/>
    </source>
</evidence>
<gene>
    <name evidence="6" type="ORF">SteCoe_17334</name>
</gene>
<keyword evidence="5" id="KW-0732">Signal</keyword>
<protein>
    <recommendedName>
        <fullName evidence="8">Beta-glucosidase</fullName>
    </recommendedName>
</protein>
<feature type="chain" id="PRO_5010359077" description="Beta-glucosidase" evidence="5">
    <location>
        <begin position="20"/>
        <end position="519"/>
    </location>
</feature>
<dbReference type="Pfam" id="PF00232">
    <property type="entry name" value="Glyco_hydro_1"/>
    <property type="match status" value="1"/>
</dbReference>
<reference evidence="6 7" key="1">
    <citation type="submission" date="2016-11" db="EMBL/GenBank/DDBJ databases">
        <title>The macronuclear genome of Stentor coeruleus: a giant cell with tiny introns.</title>
        <authorList>
            <person name="Slabodnick M."/>
            <person name="Ruby J.G."/>
            <person name="Reiff S.B."/>
            <person name="Swart E.C."/>
            <person name="Gosai S."/>
            <person name="Prabakaran S."/>
            <person name="Witkowska E."/>
            <person name="Larue G.E."/>
            <person name="Fisher S."/>
            <person name="Freeman R.M."/>
            <person name="Gunawardena J."/>
            <person name="Chu W."/>
            <person name="Stover N.A."/>
            <person name="Gregory B.D."/>
            <person name="Nowacki M."/>
            <person name="Derisi J."/>
            <person name="Roy S.W."/>
            <person name="Marshall W.F."/>
            <person name="Sood P."/>
        </authorList>
    </citation>
    <scope>NUCLEOTIDE SEQUENCE [LARGE SCALE GENOMIC DNA]</scope>
    <source>
        <strain evidence="6">WM001</strain>
    </source>
</reference>
<keyword evidence="3" id="KW-0326">Glycosidase</keyword>
<dbReference type="PANTHER" id="PTHR10353">
    <property type="entry name" value="GLYCOSYL HYDROLASE"/>
    <property type="match status" value="1"/>
</dbReference>
<sequence length="519" mass="58562">MIKELVILLSVACYASVLPKDFTWGSATAAFQVEGAWNISGRGPCIWDYFQNCPGRIALNQTAEVADDFYHRYSQDIQIMQTLGIKNLRLSISWTRILPTGDINNINQAGIDFYNQLFNALISAGIQPWVTLFHWDLPQAYNNFTNQSTWLNPDVVHKFNDYADLCFKSFGDRVKHWITMNEIQTFAWIGYGVGGHAPGRCSPDINSWCQSVGGGGNSSTEPYIVAHHALISHGLAVQTYRNKYQKTQGGKIGMTINSGYAVPWNVSDPEDHKAVDVSVAFSYAWFGDPQAFGQYPEEMTSRITGGRLPSFNASTSALLKGSYDFMGLNYYTSQYVHYTGIPGTDFGNDGRFTSSPYNASGNLIGPFAESTWLNVYPKGLRDVLKWIKKRYNDPDIYIFENGVSCPGESSLPENLALNDTFRMNYVFDHVMEMVDSVLDDHVKVKGYFLWSLLDNFEWADGYNVRFGITYVNYNNNLTRTIKDSGYMYSNLIQYLRTAPAESRRPTISSFMDEYLAPVI</sequence>
<organism evidence="6 7">
    <name type="scientific">Stentor coeruleus</name>
    <dbReference type="NCBI Taxonomy" id="5963"/>
    <lineage>
        <taxon>Eukaryota</taxon>
        <taxon>Sar</taxon>
        <taxon>Alveolata</taxon>
        <taxon>Ciliophora</taxon>
        <taxon>Postciliodesmatophora</taxon>
        <taxon>Heterotrichea</taxon>
        <taxon>Heterotrichida</taxon>
        <taxon>Stentoridae</taxon>
        <taxon>Stentor</taxon>
    </lineage>
</organism>
<dbReference type="PANTHER" id="PTHR10353:SF36">
    <property type="entry name" value="LP05116P"/>
    <property type="match status" value="1"/>
</dbReference>
<evidence type="ECO:0000313" key="6">
    <source>
        <dbReference type="EMBL" id="OMJ82062.1"/>
    </source>
</evidence>
<feature type="signal peptide" evidence="5">
    <location>
        <begin position="1"/>
        <end position="19"/>
    </location>
</feature>
<dbReference type="InterPro" id="IPR033132">
    <property type="entry name" value="GH_1_N_CS"/>
</dbReference>
<dbReference type="PRINTS" id="PR00131">
    <property type="entry name" value="GLHYDRLASE1"/>
</dbReference>